<organism evidence="2 3">
    <name type="scientific">Aurantiacibacter xanthus</name>
    <dbReference type="NCBI Taxonomy" id="1784712"/>
    <lineage>
        <taxon>Bacteria</taxon>
        <taxon>Pseudomonadati</taxon>
        <taxon>Pseudomonadota</taxon>
        <taxon>Alphaproteobacteria</taxon>
        <taxon>Sphingomonadales</taxon>
        <taxon>Erythrobacteraceae</taxon>
        <taxon>Aurantiacibacter</taxon>
    </lineage>
</organism>
<comment type="similarity">
    <text evidence="1">Belongs to the UPF0311 family.</text>
</comment>
<dbReference type="PANTHER" id="PTHR37315:SF1">
    <property type="entry name" value="UPF0311 PROTEIN BLR7842"/>
    <property type="match status" value="1"/>
</dbReference>
<proteinExistence type="inferred from homology"/>
<evidence type="ECO:0000313" key="2">
    <source>
        <dbReference type="EMBL" id="RIV80072.1"/>
    </source>
</evidence>
<dbReference type="RefSeq" id="WP_119594834.1">
    <property type="nucleotide sequence ID" value="NZ_QXFM01000144.1"/>
</dbReference>
<dbReference type="HAMAP" id="MF_00775">
    <property type="entry name" value="UPF0311"/>
    <property type="match status" value="1"/>
</dbReference>
<keyword evidence="3" id="KW-1185">Reference proteome</keyword>
<gene>
    <name evidence="2" type="ORF">D2V17_19655</name>
</gene>
<reference evidence="2 3" key="1">
    <citation type="submission" date="2018-08" db="EMBL/GenBank/DDBJ databases">
        <title>Erythrobacter zhengii sp.nov., a bacterium isolated from deep-sea sediment.</title>
        <authorList>
            <person name="Fang C."/>
            <person name="Wu Y.-H."/>
            <person name="Sun C."/>
            <person name="Wang H."/>
            <person name="Cheng H."/>
            <person name="Meng F.-X."/>
            <person name="Wang C.-S."/>
            <person name="Xu X.-W."/>
        </authorList>
    </citation>
    <scope>NUCLEOTIDE SEQUENCE [LARGE SCALE GENOMIC DNA]</scope>
    <source>
        <strain evidence="2 3">CCTCC AB 2015396</strain>
    </source>
</reference>
<dbReference type="AlphaFoldDB" id="A0A3A1P3S9"/>
<name>A0A3A1P3S9_9SPHN</name>
<comment type="caution">
    <text evidence="2">The sequence shown here is derived from an EMBL/GenBank/DDBJ whole genome shotgun (WGS) entry which is preliminary data.</text>
</comment>
<dbReference type="Gene3D" id="2.40.160.20">
    <property type="match status" value="1"/>
</dbReference>
<dbReference type="Pfam" id="PF11578">
    <property type="entry name" value="DUF3237"/>
    <property type="match status" value="1"/>
</dbReference>
<protein>
    <recommendedName>
        <fullName evidence="1">UPF0311 protein D2V17_19655</fullName>
    </recommendedName>
</protein>
<evidence type="ECO:0000313" key="3">
    <source>
        <dbReference type="Proteomes" id="UP000265366"/>
    </source>
</evidence>
<dbReference type="OrthoDB" id="5294829at2"/>
<dbReference type="InterPro" id="IPR020915">
    <property type="entry name" value="UPF0311"/>
</dbReference>
<evidence type="ECO:0000256" key="1">
    <source>
        <dbReference type="HAMAP-Rule" id="MF_00775"/>
    </source>
</evidence>
<dbReference type="EMBL" id="QXFM01000144">
    <property type="protein sequence ID" value="RIV80072.1"/>
    <property type="molecule type" value="Genomic_DNA"/>
</dbReference>
<accession>A0A3A1P3S9</accession>
<dbReference type="PANTHER" id="PTHR37315">
    <property type="entry name" value="UPF0311 PROTEIN BLR7842"/>
    <property type="match status" value="1"/>
</dbReference>
<dbReference type="Proteomes" id="UP000265366">
    <property type="component" value="Unassembled WGS sequence"/>
</dbReference>
<sequence>MDDGFSGPFASTSLRDRPHLEPVFAIRLRFERIQDFGALPSGGARGAVYIDDGTIEGPMLKGRAVPNSGGDYALFRPDGVISFDSVYALEADDGTAILMRNRGYLWGRKPGVMARIRQWVTADGPPVDYADYYLRAFPTFECPSGPHEWLTRHVIVGIGERQGDGNLIRYFALT</sequence>